<evidence type="ECO:0000313" key="1">
    <source>
        <dbReference type="EnsemblPlants" id="ORGLA05G0086800.1"/>
    </source>
</evidence>
<name>I1PU20_ORYGL</name>
<organism evidence="1 2">
    <name type="scientific">Oryza glaberrima</name>
    <name type="common">African rice</name>
    <dbReference type="NCBI Taxonomy" id="4538"/>
    <lineage>
        <taxon>Eukaryota</taxon>
        <taxon>Viridiplantae</taxon>
        <taxon>Streptophyta</taxon>
        <taxon>Embryophyta</taxon>
        <taxon>Tracheophyta</taxon>
        <taxon>Spermatophyta</taxon>
        <taxon>Magnoliopsida</taxon>
        <taxon>Liliopsida</taxon>
        <taxon>Poales</taxon>
        <taxon>Poaceae</taxon>
        <taxon>BOP clade</taxon>
        <taxon>Oryzoideae</taxon>
        <taxon>Oryzeae</taxon>
        <taxon>Oryzinae</taxon>
        <taxon>Oryza</taxon>
    </lineage>
</organism>
<proteinExistence type="predicted"/>
<dbReference type="HOGENOM" id="CLU_3090490_0_0_1"/>
<evidence type="ECO:0000313" key="2">
    <source>
        <dbReference type="Proteomes" id="UP000007306"/>
    </source>
</evidence>
<protein>
    <submittedName>
        <fullName evidence="1">Uncharacterized protein</fullName>
    </submittedName>
</protein>
<dbReference type="AlphaFoldDB" id="I1PU20"/>
<reference evidence="1 2" key="2">
    <citation type="submission" date="2018-04" db="EMBL/GenBank/DDBJ databases">
        <title>OglaRS2 (Oryza glaberrima Reference Sequence Version 2).</title>
        <authorList>
            <person name="Zhang J."/>
            <person name="Kudrna D."/>
            <person name="Lee S."/>
            <person name="Talag J."/>
            <person name="Rajasekar S."/>
            <person name="Wing R.A."/>
        </authorList>
    </citation>
    <scope>NUCLEOTIDE SEQUENCE [LARGE SCALE GENOMIC DNA]</scope>
    <source>
        <strain evidence="1 2">cv. IRGC 96717</strain>
    </source>
</reference>
<reference evidence="1" key="1">
    <citation type="submission" date="2015-06" db="UniProtKB">
        <authorList>
            <consortium name="EnsemblPlants"/>
        </authorList>
    </citation>
    <scope>IDENTIFICATION</scope>
</reference>
<keyword evidence="2" id="KW-1185">Reference proteome</keyword>
<dbReference type="EnsemblPlants" id="ORGLA05G0086800.1">
    <property type="protein sequence ID" value="ORGLA05G0086800.1"/>
    <property type="gene ID" value="ORGLA05G0086800"/>
</dbReference>
<dbReference type="Gramene" id="ORGLA05G0086800.1">
    <property type="protein sequence ID" value="ORGLA05G0086800.1"/>
    <property type="gene ID" value="ORGLA05G0086800"/>
</dbReference>
<dbReference type="Proteomes" id="UP000007306">
    <property type="component" value="Chromosome 5"/>
</dbReference>
<sequence length="52" mass="5632">MAELDPGLTGGDWWLGWSWGCRVLTEMLDKAGGVCRATVTAKLHGGMAQLQR</sequence>
<accession>I1PU20</accession>